<reference evidence="2" key="1">
    <citation type="submission" date="2001-02" db="EMBL/GenBank/DDBJ databases">
        <title>Oryza sativa nipponbare(GA3) genomic DNA, chromosome 1, PAC clone:P0460E08.</title>
        <authorList>
            <person name="Sasaki T."/>
            <person name="Matsumoto T."/>
            <person name="Yamamoto K."/>
        </authorList>
    </citation>
    <scope>NUCLEOTIDE SEQUENCE</scope>
</reference>
<accession>Q94DT0</accession>
<protein>
    <submittedName>
        <fullName evidence="2">p0460E08.17 protein</fullName>
    </submittedName>
</protein>
<sequence>MWRGSGQLDPKRGRPPPSSLEVAAATPPRARPPSGEATWVWRWPNPKLGGGSRRNTPGSTPLGESHLGGGSHRSTSGLIPSRGEPRGLGELPDPKLGGGSRCNTPGSTPLGESHVGLRAASSL</sequence>
<name>Q94DT0_ORYSJ</name>
<gene>
    <name evidence="2" type="primary">P0460E08.17</name>
</gene>
<dbReference type="EMBL" id="AP003256">
    <property type="protein sequence ID" value="BAB61207.1"/>
    <property type="molecule type" value="Genomic_DNA"/>
</dbReference>
<organism evidence="2">
    <name type="scientific">Oryza sativa subsp. japonica</name>
    <name type="common">Rice</name>
    <dbReference type="NCBI Taxonomy" id="39947"/>
    <lineage>
        <taxon>Eukaryota</taxon>
        <taxon>Viridiplantae</taxon>
        <taxon>Streptophyta</taxon>
        <taxon>Embryophyta</taxon>
        <taxon>Tracheophyta</taxon>
        <taxon>Spermatophyta</taxon>
        <taxon>Magnoliopsida</taxon>
        <taxon>Liliopsida</taxon>
        <taxon>Poales</taxon>
        <taxon>Poaceae</taxon>
        <taxon>BOP clade</taxon>
        <taxon>Oryzoideae</taxon>
        <taxon>Oryzeae</taxon>
        <taxon>Oryzinae</taxon>
        <taxon>Oryza</taxon>
        <taxon>Oryza sativa</taxon>
    </lineage>
</organism>
<feature type="region of interest" description="Disordered" evidence="1">
    <location>
        <begin position="1"/>
        <end position="123"/>
    </location>
</feature>
<evidence type="ECO:0000313" key="2">
    <source>
        <dbReference type="EMBL" id="BAB61207.1"/>
    </source>
</evidence>
<proteinExistence type="predicted"/>
<evidence type="ECO:0000256" key="1">
    <source>
        <dbReference type="SAM" id="MobiDB-lite"/>
    </source>
</evidence>
<dbReference type="AlphaFoldDB" id="Q94DT0"/>